<name>U4R2G3_9FIRM</name>
<dbReference type="AlphaFoldDB" id="U4R2G3"/>
<dbReference type="OrthoDB" id="9785884at2"/>
<evidence type="ECO:0000313" key="1">
    <source>
        <dbReference type="EMBL" id="EPR12487.1"/>
    </source>
</evidence>
<dbReference type="Proteomes" id="UP000016860">
    <property type="component" value="Unassembled WGS sequence"/>
</dbReference>
<gene>
    <name evidence="1" type="ORF">L323_08005</name>
</gene>
<proteinExistence type="predicted"/>
<sequence>METALDIKQVLREAALEALKEYRKEEREKVRKGRLRNTRLLMDNYLEFVDHYDNIKSSANEVIEDIEEGLDFDNANMGDIIIQSIKRTKVRTKIMIRHIETVVDLLKKDMEAKNESEKYKVIELLYMDESKKNMKFNKKVEEVASELNCGESTVRRYNTEMIDKLAIKLFGVDGLKLEL</sequence>
<reference evidence="1 2" key="1">
    <citation type="journal article" date="2013" name="Genome Announc.">
        <title>Draft Genome Sequence of the Cellulolytic Bacterium Clostridium papyrosolvens C7 (ATCC 700395).</title>
        <authorList>
            <person name="Zepeda V."/>
            <person name="Dassa B."/>
            <person name="Borovok I."/>
            <person name="Lamed R."/>
            <person name="Bayer E.A."/>
            <person name="Cate J.H."/>
        </authorList>
    </citation>
    <scope>NUCLEOTIDE SEQUENCE [LARGE SCALE GENOMIC DNA]</scope>
    <source>
        <strain evidence="1 2">C7</strain>
    </source>
</reference>
<dbReference type="RefSeq" id="WP_020815154.1">
    <property type="nucleotide sequence ID" value="NZ_ATAY01000026.1"/>
</dbReference>
<accession>U4R2G3</accession>
<dbReference type="PATRIC" id="fig|1330534.3.peg.1599"/>
<evidence type="ECO:0000313" key="2">
    <source>
        <dbReference type="Proteomes" id="UP000016860"/>
    </source>
</evidence>
<dbReference type="STRING" id="1330534.L323_08005"/>
<organism evidence="1 2">
    <name type="scientific">Ruminiclostridium papyrosolvens C7</name>
    <dbReference type="NCBI Taxonomy" id="1330534"/>
    <lineage>
        <taxon>Bacteria</taxon>
        <taxon>Bacillati</taxon>
        <taxon>Bacillota</taxon>
        <taxon>Clostridia</taxon>
        <taxon>Eubacteriales</taxon>
        <taxon>Oscillospiraceae</taxon>
        <taxon>Ruminiclostridium</taxon>
    </lineage>
</organism>
<dbReference type="EMBL" id="ATAY01000026">
    <property type="protein sequence ID" value="EPR12487.1"/>
    <property type="molecule type" value="Genomic_DNA"/>
</dbReference>
<comment type="caution">
    <text evidence="1">The sequence shown here is derived from an EMBL/GenBank/DDBJ whole genome shotgun (WGS) entry which is preliminary data.</text>
</comment>
<protein>
    <submittedName>
        <fullName evidence="1">Uncharacterized protein</fullName>
    </submittedName>
</protein>